<protein>
    <submittedName>
        <fullName evidence="1">Uncharacterized protein</fullName>
    </submittedName>
</protein>
<organism evidence="1">
    <name type="scientific">viral metagenome</name>
    <dbReference type="NCBI Taxonomy" id="1070528"/>
    <lineage>
        <taxon>unclassified sequences</taxon>
        <taxon>metagenomes</taxon>
        <taxon>organismal metagenomes</taxon>
    </lineage>
</organism>
<name>A0A6C0EYF6_9ZZZZ</name>
<reference evidence="1" key="1">
    <citation type="journal article" date="2020" name="Nature">
        <title>Giant virus diversity and host interactions through global metagenomics.</title>
        <authorList>
            <person name="Schulz F."/>
            <person name="Roux S."/>
            <person name="Paez-Espino D."/>
            <person name="Jungbluth S."/>
            <person name="Walsh D.A."/>
            <person name="Denef V.J."/>
            <person name="McMahon K.D."/>
            <person name="Konstantinidis K.T."/>
            <person name="Eloe-Fadrosh E.A."/>
            <person name="Kyrpides N.C."/>
            <person name="Woyke T."/>
        </authorList>
    </citation>
    <scope>NUCLEOTIDE SEQUENCE</scope>
    <source>
        <strain evidence="1">GVMAG-M-3300009161-52</strain>
    </source>
</reference>
<dbReference type="EMBL" id="MN738992">
    <property type="protein sequence ID" value="QHT34216.1"/>
    <property type="molecule type" value="Genomic_DNA"/>
</dbReference>
<accession>A0A6C0EYF6</accession>
<sequence>MSNLNKFTLTLTEWENHINHKKQKILKNININNVLDTTNENVKFINIIKSLMKSRLFTISNIAFLFIKMLETTYIKPSIILHSVGIYYKDVYMNNVSNMIDESVNNTSDLVLESLLKLVVDLVVYFEIIININCLIIIKFLQNIYISSRQPKIFNRFQKLNNEAERSIKPSTLILLCLKFIRKIGVFKIEDKLIKLINDDPDDKNDTKRKLNIKLQKMQNDVRIKMRQMLDTFMLKIDSFFEIDKDDRIEIDEFDDKNNIYKICIFYITALIELFLNNFNILFEVLELYIIKDISNNDVSSNNELPNKIQKLKYMKNTINNLLDVEFDDMKNLFVLQ</sequence>
<proteinExistence type="predicted"/>
<dbReference type="AlphaFoldDB" id="A0A6C0EYF6"/>
<evidence type="ECO:0000313" key="1">
    <source>
        <dbReference type="EMBL" id="QHT34216.1"/>
    </source>
</evidence>